<sequence length="219" mass="25464">MLNKERVKKAYRNWLRRDLTRRNRSNLLAVSEPISIISSNCIGGVMLHDLGLPFATPTINLYFEPKSYLAFVTDLDHYLKLPLKEKLGENKPYPVGYLDEKVVIHFFHYKNFATAKAKWEERAKRVNPNLLYLILTDRDGLTREDAAYFDSLPYPNKVLLTSKPYEGLASVHDMGEAYRLGDSLMDLCQFKTKFSGRRYLDDFDYVAFLNASFKKDETE</sequence>
<keyword evidence="2" id="KW-1185">Reference proteome</keyword>
<evidence type="ECO:0000313" key="1">
    <source>
        <dbReference type="EMBL" id="MET3557538.1"/>
    </source>
</evidence>
<organism evidence="1 2">
    <name type="scientific">Streptococcus rupicaprae</name>
    <dbReference type="NCBI Taxonomy" id="759619"/>
    <lineage>
        <taxon>Bacteria</taxon>
        <taxon>Bacillati</taxon>
        <taxon>Bacillota</taxon>
        <taxon>Bacilli</taxon>
        <taxon>Lactobacillales</taxon>
        <taxon>Streptococcaceae</taxon>
        <taxon>Streptococcus</taxon>
    </lineage>
</organism>
<dbReference type="Proteomes" id="UP001549122">
    <property type="component" value="Unassembled WGS sequence"/>
</dbReference>
<comment type="caution">
    <text evidence="1">The sequence shown here is derived from an EMBL/GenBank/DDBJ whole genome shotgun (WGS) entry which is preliminary data.</text>
</comment>
<protein>
    <submittedName>
        <fullName evidence="1">Uncharacterized protein (DUF1919 family)</fullName>
    </submittedName>
</protein>
<evidence type="ECO:0000313" key="2">
    <source>
        <dbReference type="Proteomes" id="UP001549122"/>
    </source>
</evidence>
<dbReference type="InterPro" id="IPR015037">
    <property type="entry name" value="DUF1919"/>
</dbReference>
<gene>
    <name evidence="1" type="ORF">ABID29_000648</name>
</gene>
<dbReference type="RefSeq" id="WP_354364357.1">
    <property type="nucleotide sequence ID" value="NZ_JBEPLO010000005.1"/>
</dbReference>
<dbReference type="Pfam" id="PF08942">
    <property type="entry name" value="DUF1919"/>
    <property type="match status" value="1"/>
</dbReference>
<dbReference type="InterPro" id="IPR037226">
    <property type="entry name" value="CAC2185-like_sf"/>
</dbReference>
<name>A0ABV2FG55_9STRE</name>
<accession>A0ABV2FG55</accession>
<reference evidence="1 2" key="1">
    <citation type="submission" date="2024-06" db="EMBL/GenBank/DDBJ databases">
        <title>Genomic Encyclopedia of Type Strains, Phase IV (KMG-IV): sequencing the most valuable type-strain genomes for metagenomic binning, comparative biology and taxonomic classification.</title>
        <authorList>
            <person name="Goeker M."/>
        </authorList>
    </citation>
    <scope>NUCLEOTIDE SEQUENCE [LARGE SCALE GENOMIC DNA]</scope>
    <source>
        <strain evidence="1 2">DSM 28303</strain>
    </source>
</reference>
<dbReference type="SUPFAM" id="SSF142795">
    <property type="entry name" value="CAC2185-like"/>
    <property type="match status" value="1"/>
</dbReference>
<dbReference type="EMBL" id="JBEPLO010000005">
    <property type="protein sequence ID" value="MET3557538.1"/>
    <property type="molecule type" value="Genomic_DNA"/>
</dbReference>
<proteinExistence type="predicted"/>